<keyword evidence="3" id="KW-0645">Protease</keyword>
<dbReference type="EMBL" id="SNRY01000062">
    <property type="protein sequence ID" value="KAA6348722.1"/>
    <property type="molecule type" value="Genomic_DNA"/>
</dbReference>
<evidence type="ECO:0000256" key="2">
    <source>
        <dbReference type="ARBA" id="ARBA00005988"/>
    </source>
</evidence>
<evidence type="ECO:0000256" key="3">
    <source>
        <dbReference type="ARBA" id="ARBA00022670"/>
    </source>
</evidence>
<dbReference type="GO" id="GO:0006508">
    <property type="term" value="P:proteolysis"/>
    <property type="evidence" value="ECO:0007669"/>
    <property type="project" value="UniProtKB-KW"/>
</dbReference>
<evidence type="ECO:0000259" key="8">
    <source>
        <dbReference type="SMART" id="SM00631"/>
    </source>
</evidence>
<accession>A0A5J4SSB6</accession>
<feature type="domain" description="Peptidase M14" evidence="8">
    <location>
        <begin position="62"/>
        <end position="337"/>
    </location>
</feature>
<feature type="region of interest" description="Disordered" evidence="7">
    <location>
        <begin position="433"/>
        <end position="458"/>
    </location>
</feature>
<organism evidence="9">
    <name type="scientific">termite gut metagenome</name>
    <dbReference type="NCBI Taxonomy" id="433724"/>
    <lineage>
        <taxon>unclassified sequences</taxon>
        <taxon>metagenomes</taxon>
        <taxon>organismal metagenomes</taxon>
    </lineage>
</organism>
<evidence type="ECO:0000256" key="7">
    <source>
        <dbReference type="SAM" id="MobiDB-lite"/>
    </source>
</evidence>
<dbReference type="SUPFAM" id="SSF53187">
    <property type="entry name" value="Zn-dependent exopeptidases"/>
    <property type="match status" value="1"/>
</dbReference>
<dbReference type="Gene3D" id="3.40.630.10">
    <property type="entry name" value="Zn peptidases"/>
    <property type="match status" value="1"/>
</dbReference>
<dbReference type="InterPro" id="IPR029062">
    <property type="entry name" value="Class_I_gatase-like"/>
</dbReference>
<protein>
    <recommendedName>
        <fullName evidence="8">Peptidase M14 domain-containing protein</fullName>
    </recommendedName>
</protein>
<comment type="caution">
    <text evidence="9">The sequence shown here is derived from an EMBL/GenBank/DDBJ whole genome shotgun (WGS) entry which is preliminary data.</text>
</comment>
<proteinExistence type="inferred from homology"/>
<dbReference type="SMART" id="SM00631">
    <property type="entry name" value="Zn_pept"/>
    <property type="match status" value="1"/>
</dbReference>
<dbReference type="GO" id="GO:0004181">
    <property type="term" value="F:metallocarboxypeptidase activity"/>
    <property type="evidence" value="ECO:0007669"/>
    <property type="project" value="InterPro"/>
</dbReference>
<comment type="cofactor">
    <cofactor evidence="1">
        <name>Zn(2+)</name>
        <dbReference type="ChEBI" id="CHEBI:29105"/>
    </cofactor>
</comment>
<sequence>MKYYFSLIVAFVLTVVSSASVLAADSNDLPKRSGFNETTLASKATISEPKIGEYTVGDDYFLANYAQLIQYWEKLAKESDRIKIVDIGETPEGRTMKMAIITSPENHKNLARYKDISVRLAKAEGLTDEAARALASEGKAVVWIDGGLHATEAINSQALFIEAYDLVSRDDSETLRILDNVILLLVPANPDGMDLVSDWYMKESDPKKRNMSIPRLYQKYVGHDNNRDSYIANQLETEAINRQMYIEWIPQIMYNQHQTGPAGTVLFMAPFRDPFNYNHDPLVPIGIDLVGSAVHNRFLAEGKPGAVMRNAASYSTWFNGGDRTTVGFHNQIGLLSEIIGNPTPISIPLISSKLLPNGDQPAPIGPRQEWHQRQSIEYVITADRAILDLAAKLREDFLYRIYRMGKNSIEHGSQDFWTLTPKRITELDDAYAKERDEQRRNNARAQQSPAAGGFGRNQGIPVKYWEQLHSPETRDPRGYIIPSDQADFLTATKFVNALLKAGVDVHRATKAFQVAGKNYPAGSYVVKAAQAFRPHLRDMFEPQNHPDDLQYPGGPPRPPYDIAGYTLAFQMGVQFDRILDGFDGPFEKISGLLKPPAGKVNQNSGAVGYLLSHQVNDAFTGTTRLLSAGEEVYWLTTPLTANNKTYPTGTIYIPSKSSTRAQLQKLADEVGLSFDAISAKPKGDALKIRPVRVGLWDRYGGSMDSGWIRWLLEQAFPFPFEVVYPSTLDAGNLKNKYDVLIFPKGAIPQVSTDDFQGFQRQGDGSSNVPDEYKNRVGTVTADKTVPQLRRFVEEGGVLLAIGGSTSFGDHLGLPITNALAEINPDGSAKRFPSDKFYIPGSVLRVKVDNTVPIAYGIPEDLDIIFSNNPVFRLLPDAKLKGVNSVAWFPNPEPLRSGWAWGQHHLNGGSAIVEAAVGKGKVFLFGPEITFRAQPHASFKFLFNGIYYAKATPTKL</sequence>
<dbReference type="PANTHER" id="PTHR11705">
    <property type="entry name" value="PROTEASE FAMILY M14 CARBOXYPEPTIDASE A,B"/>
    <property type="match status" value="1"/>
</dbReference>
<dbReference type="GO" id="GO:0008270">
    <property type="term" value="F:zinc ion binding"/>
    <property type="evidence" value="ECO:0007669"/>
    <property type="project" value="InterPro"/>
</dbReference>
<dbReference type="PANTHER" id="PTHR11705:SF143">
    <property type="entry name" value="SLL0236 PROTEIN"/>
    <property type="match status" value="1"/>
</dbReference>
<dbReference type="CDD" id="cd06240">
    <property type="entry name" value="M14-like"/>
    <property type="match status" value="1"/>
</dbReference>
<comment type="similarity">
    <text evidence="2">Belongs to the peptidase M14 family.</text>
</comment>
<reference evidence="9" key="1">
    <citation type="submission" date="2019-03" db="EMBL/GenBank/DDBJ databases">
        <title>Single cell metagenomics reveals metabolic interactions within the superorganism composed of flagellate Streblomastix strix and complex community of Bacteroidetes bacteria on its surface.</title>
        <authorList>
            <person name="Treitli S.C."/>
            <person name="Kolisko M."/>
            <person name="Husnik F."/>
            <person name="Keeling P."/>
            <person name="Hampl V."/>
        </authorList>
    </citation>
    <scope>NUCLEOTIDE SEQUENCE</scope>
    <source>
        <strain evidence="9">STM</strain>
    </source>
</reference>
<dbReference type="GO" id="GO:0005615">
    <property type="term" value="C:extracellular space"/>
    <property type="evidence" value="ECO:0007669"/>
    <property type="project" value="TreeGrafter"/>
</dbReference>
<evidence type="ECO:0000256" key="6">
    <source>
        <dbReference type="ARBA" id="ARBA00023049"/>
    </source>
</evidence>
<evidence type="ECO:0000256" key="1">
    <source>
        <dbReference type="ARBA" id="ARBA00001947"/>
    </source>
</evidence>
<dbReference type="Pfam" id="PF00246">
    <property type="entry name" value="Peptidase_M14"/>
    <property type="match status" value="1"/>
</dbReference>
<keyword evidence="4" id="KW-0378">Hydrolase</keyword>
<dbReference type="InterPro" id="IPR000834">
    <property type="entry name" value="Peptidase_M14"/>
</dbReference>
<dbReference type="SUPFAM" id="SSF52317">
    <property type="entry name" value="Class I glutamine amidotransferase-like"/>
    <property type="match status" value="1"/>
</dbReference>
<evidence type="ECO:0000256" key="4">
    <source>
        <dbReference type="ARBA" id="ARBA00022801"/>
    </source>
</evidence>
<gene>
    <name evidence="9" type="ORF">EZS27_003866</name>
</gene>
<keyword evidence="6" id="KW-0482">Metalloprotease</keyword>
<dbReference type="Gene3D" id="3.40.50.880">
    <property type="match status" value="1"/>
</dbReference>
<evidence type="ECO:0000313" key="9">
    <source>
        <dbReference type="EMBL" id="KAA6348722.1"/>
    </source>
</evidence>
<keyword evidence="5" id="KW-0862">Zinc</keyword>
<evidence type="ECO:0000256" key="5">
    <source>
        <dbReference type="ARBA" id="ARBA00022833"/>
    </source>
</evidence>
<name>A0A5J4SSB6_9ZZZZ</name>
<dbReference type="AlphaFoldDB" id="A0A5J4SSB6"/>